<feature type="transmembrane region" description="Helical" evidence="7">
    <location>
        <begin position="142"/>
        <end position="162"/>
    </location>
</feature>
<dbReference type="InterPro" id="IPR050171">
    <property type="entry name" value="MFS_Transporters"/>
</dbReference>
<organism evidence="9 10">
    <name type="scientific">Lawsonibacter faecis</name>
    <dbReference type="NCBI Taxonomy" id="2763052"/>
    <lineage>
        <taxon>Bacteria</taxon>
        <taxon>Bacillati</taxon>
        <taxon>Bacillota</taxon>
        <taxon>Clostridia</taxon>
        <taxon>Eubacteriales</taxon>
        <taxon>Oscillospiraceae</taxon>
        <taxon>Lawsonibacter</taxon>
    </lineage>
</organism>
<feature type="transmembrane region" description="Helical" evidence="7">
    <location>
        <begin position="315"/>
        <end position="333"/>
    </location>
</feature>
<dbReference type="GO" id="GO:0005886">
    <property type="term" value="C:plasma membrane"/>
    <property type="evidence" value="ECO:0007669"/>
    <property type="project" value="UniProtKB-SubCell"/>
</dbReference>
<dbReference type="PANTHER" id="PTHR23517">
    <property type="entry name" value="RESISTANCE PROTEIN MDTM, PUTATIVE-RELATED-RELATED"/>
    <property type="match status" value="1"/>
</dbReference>
<name>A0A8J6JJI3_9FIRM</name>
<evidence type="ECO:0000256" key="4">
    <source>
        <dbReference type="ARBA" id="ARBA00022692"/>
    </source>
</evidence>
<dbReference type="RefSeq" id="WP_155148036.1">
    <property type="nucleotide sequence ID" value="NZ_JACOPQ010000003.1"/>
</dbReference>
<evidence type="ECO:0000256" key="6">
    <source>
        <dbReference type="ARBA" id="ARBA00023136"/>
    </source>
</evidence>
<comment type="subcellular location">
    <subcellularLocation>
        <location evidence="1">Cell membrane</location>
        <topology evidence="1">Multi-pass membrane protein</topology>
    </subcellularLocation>
</comment>
<evidence type="ECO:0000256" key="2">
    <source>
        <dbReference type="ARBA" id="ARBA00022448"/>
    </source>
</evidence>
<keyword evidence="6 7" id="KW-0472">Membrane</keyword>
<feature type="transmembrane region" description="Helical" evidence="7">
    <location>
        <begin position="79"/>
        <end position="97"/>
    </location>
</feature>
<dbReference type="InterPro" id="IPR020846">
    <property type="entry name" value="MFS_dom"/>
</dbReference>
<evidence type="ECO:0000313" key="10">
    <source>
        <dbReference type="Proteomes" id="UP000607645"/>
    </source>
</evidence>
<feature type="transmembrane region" description="Helical" evidence="7">
    <location>
        <begin position="7"/>
        <end position="27"/>
    </location>
</feature>
<feature type="domain" description="Major facilitator superfamily (MFS) profile" evidence="8">
    <location>
        <begin position="10"/>
        <end position="415"/>
    </location>
</feature>
<dbReference type="SUPFAM" id="SSF103473">
    <property type="entry name" value="MFS general substrate transporter"/>
    <property type="match status" value="1"/>
</dbReference>
<feature type="transmembrane region" description="Helical" evidence="7">
    <location>
        <begin position="47"/>
        <end position="67"/>
    </location>
</feature>
<proteinExistence type="predicted"/>
<dbReference type="Gene3D" id="1.20.1250.20">
    <property type="entry name" value="MFS general substrate transporter like domains"/>
    <property type="match status" value="2"/>
</dbReference>
<sequence length="420" mass="45107">MEQRPRKLPLMTVLVILTIGIGYVQQMSPSPILSVLSEYYGLAGQDALLNLSVSITFPMSIVACLAGGILESRLGIRKLYLGTQFFLTIGVLLNFWSPTYPLFLVARGIYSIGFGLAIPFIGSAIMNWYTGRARDTMNTLNGMFPFIGTVISFALMLPLSSLLGSWKIAMGVWGVALLILMVVWVTCIRAADIPQSAAVELPEKGIYRNLWKRKNIKLLCLVFVMDFFCYSFMVVVLPTLIAEGGGMDPAVANLCAALAFPLVGLVGSVMGGVIMSKTGRRKPILIIGQILKFAGVCTLVSTVSFSVPLAMAGTAIYGIGNGMWMPVLFTMSMELEGMTPSRSGAAFALFNACAFLSGFVSPTIGGALTTFLTGIAPVADAVAAHAFGLKWSLFIFGFVNLVSFVIGFFLDETHPSRAES</sequence>
<comment type="caution">
    <text evidence="9">The sequence shown here is derived from an EMBL/GenBank/DDBJ whole genome shotgun (WGS) entry which is preliminary data.</text>
</comment>
<keyword evidence="4 7" id="KW-0812">Transmembrane</keyword>
<dbReference type="InterPro" id="IPR011701">
    <property type="entry name" value="MFS"/>
</dbReference>
<evidence type="ECO:0000256" key="5">
    <source>
        <dbReference type="ARBA" id="ARBA00022989"/>
    </source>
</evidence>
<dbReference type="PANTHER" id="PTHR23517:SF3">
    <property type="entry name" value="INTEGRAL MEMBRANE TRANSPORT PROTEIN"/>
    <property type="match status" value="1"/>
</dbReference>
<dbReference type="AlphaFoldDB" id="A0A8J6JJI3"/>
<feature type="transmembrane region" description="Helical" evidence="7">
    <location>
        <begin position="391"/>
        <end position="410"/>
    </location>
</feature>
<evidence type="ECO:0000313" key="9">
    <source>
        <dbReference type="EMBL" id="MBC5736419.1"/>
    </source>
</evidence>
<feature type="transmembrane region" description="Helical" evidence="7">
    <location>
        <begin position="218"/>
        <end position="238"/>
    </location>
</feature>
<keyword evidence="5 7" id="KW-1133">Transmembrane helix</keyword>
<dbReference type="EMBL" id="JACOPQ010000003">
    <property type="protein sequence ID" value="MBC5736419.1"/>
    <property type="molecule type" value="Genomic_DNA"/>
</dbReference>
<keyword evidence="3" id="KW-1003">Cell membrane</keyword>
<evidence type="ECO:0000256" key="3">
    <source>
        <dbReference type="ARBA" id="ARBA00022475"/>
    </source>
</evidence>
<dbReference type="InterPro" id="IPR036259">
    <property type="entry name" value="MFS_trans_sf"/>
</dbReference>
<gene>
    <name evidence="9" type="ORF">H8S62_05295</name>
</gene>
<evidence type="ECO:0000256" key="1">
    <source>
        <dbReference type="ARBA" id="ARBA00004651"/>
    </source>
</evidence>
<dbReference type="PROSITE" id="PS50850">
    <property type="entry name" value="MFS"/>
    <property type="match status" value="1"/>
</dbReference>
<protein>
    <submittedName>
        <fullName evidence="9">MFS transporter</fullName>
    </submittedName>
</protein>
<dbReference type="Proteomes" id="UP000607645">
    <property type="component" value="Unassembled WGS sequence"/>
</dbReference>
<evidence type="ECO:0000259" key="8">
    <source>
        <dbReference type="PROSITE" id="PS50850"/>
    </source>
</evidence>
<accession>A0A8J6JJI3</accession>
<dbReference type="GO" id="GO:0022857">
    <property type="term" value="F:transmembrane transporter activity"/>
    <property type="evidence" value="ECO:0007669"/>
    <property type="project" value="InterPro"/>
</dbReference>
<dbReference type="Pfam" id="PF07690">
    <property type="entry name" value="MFS_1"/>
    <property type="match status" value="1"/>
</dbReference>
<feature type="transmembrane region" description="Helical" evidence="7">
    <location>
        <begin position="168"/>
        <end position="187"/>
    </location>
</feature>
<feature type="transmembrane region" description="Helical" evidence="7">
    <location>
        <begin position="109"/>
        <end position="130"/>
    </location>
</feature>
<reference evidence="9" key="1">
    <citation type="submission" date="2020-08" db="EMBL/GenBank/DDBJ databases">
        <title>Genome public.</title>
        <authorList>
            <person name="Liu C."/>
            <person name="Sun Q."/>
        </authorList>
    </citation>
    <scope>NUCLEOTIDE SEQUENCE</scope>
    <source>
        <strain evidence="9">NSJ-52</strain>
    </source>
</reference>
<keyword evidence="2" id="KW-0813">Transport</keyword>
<feature type="transmembrane region" description="Helical" evidence="7">
    <location>
        <begin position="286"/>
        <end position="309"/>
    </location>
</feature>
<keyword evidence="10" id="KW-1185">Reference proteome</keyword>
<evidence type="ECO:0000256" key="7">
    <source>
        <dbReference type="SAM" id="Phobius"/>
    </source>
</evidence>
<feature type="transmembrane region" description="Helical" evidence="7">
    <location>
        <begin position="250"/>
        <end position="274"/>
    </location>
</feature>
<feature type="transmembrane region" description="Helical" evidence="7">
    <location>
        <begin position="345"/>
        <end position="371"/>
    </location>
</feature>